<protein>
    <recommendedName>
        <fullName evidence="1">non-specific serine/threonine protein kinase</fullName>
        <ecNumber evidence="1">2.7.11.1</ecNumber>
    </recommendedName>
</protein>
<keyword evidence="2" id="KW-0723">Serine/threonine-protein kinase</keyword>
<organism evidence="14">
    <name type="scientific">Anthurium amnicola</name>
    <dbReference type="NCBI Taxonomy" id="1678845"/>
    <lineage>
        <taxon>Eukaryota</taxon>
        <taxon>Viridiplantae</taxon>
        <taxon>Streptophyta</taxon>
        <taxon>Embryophyta</taxon>
        <taxon>Tracheophyta</taxon>
        <taxon>Spermatophyta</taxon>
        <taxon>Magnoliopsida</taxon>
        <taxon>Liliopsida</taxon>
        <taxon>Araceae</taxon>
        <taxon>Pothoideae</taxon>
        <taxon>Potheae</taxon>
        <taxon>Anthurium</taxon>
    </lineage>
</organism>
<evidence type="ECO:0000256" key="10">
    <source>
        <dbReference type="PROSITE-ProRule" id="PRU10141"/>
    </source>
</evidence>
<comment type="catalytic activity">
    <reaction evidence="8">
        <text>L-threonyl-[protein] + ATP = O-phospho-L-threonyl-[protein] + ADP + H(+)</text>
        <dbReference type="Rhea" id="RHEA:46608"/>
        <dbReference type="Rhea" id="RHEA-COMP:11060"/>
        <dbReference type="Rhea" id="RHEA-COMP:11605"/>
        <dbReference type="ChEBI" id="CHEBI:15378"/>
        <dbReference type="ChEBI" id="CHEBI:30013"/>
        <dbReference type="ChEBI" id="CHEBI:30616"/>
        <dbReference type="ChEBI" id="CHEBI:61977"/>
        <dbReference type="ChEBI" id="CHEBI:456216"/>
        <dbReference type="EC" id="2.7.11.1"/>
    </reaction>
</comment>
<evidence type="ECO:0000256" key="5">
    <source>
        <dbReference type="ARBA" id="ARBA00022777"/>
    </source>
</evidence>
<dbReference type="Gene3D" id="3.10.110.10">
    <property type="entry name" value="Ubiquitin Conjugating Enzyme"/>
    <property type="match status" value="1"/>
</dbReference>
<evidence type="ECO:0000256" key="8">
    <source>
        <dbReference type="ARBA" id="ARBA00047899"/>
    </source>
</evidence>
<dbReference type="Pfam" id="PF12745">
    <property type="entry name" value="HGTP_anticodon2"/>
    <property type="match status" value="1"/>
</dbReference>
<dbReference type="PROSITE" id="PS50908">
    <property type="entry name" value="RWD"/>
    <property type="match status" value="1"/>
</dbReference>
<dbReference type="InterPro" id="IPR006575">
    <property type="entry name" value="RWD_dom"/>
</dbReference>
<evidence type="ECO:0000259" key="12">
    <source>
        <dbReference type="PROSITE" id="PS50011"/>
    </source>
</evidence>
<dbReference type="InterPro" id="IPR036621">
    <property type="entry name" value="Anticodon-bd_dom_sf"/>
</dbReference>
<dbReference type="Gene3D" id="1.10.510.10">
    <property type="entry name" value="Transferase(Phosphotransferase) domain 1"/>
    <property type="match status" value="1"/>
</dbReference>
<dbReference type="GO" id="GO:0006427">
    <property type="term" value="P:histidyl-tRNA aminoacylation"/>
    <property type="evidence" value="ECO:0007669"/>
    <property type="project" value="TreeGrafter"/>
</dbReference>
<dbReference type="Gene3D" id="3.40.50.800">
    <property type="entry name" value="Anticodon-binding domain"/>
    <property type="match status" value="1"/>
</dbReference>
<feature type="compositionally biased region" description="Basic and acidic residues" evidence="11">
    <location>
        <begin position="298"/>
        <end position="317"/>
    </location>
</feature>
<keyword evidence="4 10" id="KW-0547">Nucleotide-binding</keyword>
<dbReference type="GO" id="GO:0010468">
    <property type="term" value="P:regulation of gene expression"/>
    <property type="evidence" value="ECO:0007669"/>
    <property type="project" value="UniProtKB-ARBA"/>
</dbReference>
<dbReference type="InterPro" id="IPR017441">
    <property type="entry name" value="Protein_kinase_ATP_BS"/>
</dbReference>
<dbReference type="GO" id="GO:0032543">
    <property type="term" value="P:mitochondrial translation"/>
    <property type="evidence" value="ECO:0007669"/>
    <property type="project" value="TreeGrafter"/>
</dbReference>
<dbReference type="InterPro" id="IPR000719">
    <property type="entry name" value="Prot_kinase_dom"/>
</dbReference>
<keyword evidence="3" id="KW-0808">Transferase</keyword>
<dbReference type="Pfam" id="PF00069">
    <property type="entry name" value="Pkinase"/>
    <property type="match status" value="1"/>
</dbReference>
<dbReference type="GO" id="GO:0033554">
    <property type="term" value="P:cellular response to stress"/>
    <property type="evidence" value="ECO:0007669"/>
    <property type="project" value="UniProtKB-ARBA"/>
</dbReference>
<dbReference type="InterPro" id="IPR011009">
    <property type="entry name" value="Kinase-like_dom_sf"/>
</dbReference>
<evidence type="ECO:0000313" key="15">
    <source>
        <dbReference type="EMBL" id="JAT63640.1"/>
    </source>
</evidence>
<gene>
    <name evidence="14" type="primary">GCN2_6</name>
    <name evidence="15" type="synonym">GCN2_3</name>
    <name evidence="15" type="ORF">g.86901</name>
    <name evidence="14" type="ORF">g.86905</name>
</gene>
<dbReference type="InterPro" id="IPR041715">
    <property type="entry name" value="HisRS-like_core"/>
</dbReference>
<dbReference type="SUPFAM" id="SSF52954">
    <property type="entry name" value="Class II aaRS ABD-related"/>
    <property type="match status" value="1"/>
</dbReference>
<dbReference type="GO" id="GO:0009893">
    <property type="term" value="P:positive regulation of metabolic process"/>
    <property type="evidence" value="ECO:0007669"/>
    <property type="project" value="UniProtKB-ARBA"/>
</dbReference>
<feature type="domain" description="RWD" evidence="13">
    <location>
        <begin position="35"/>
        <end position="146"/>
    </location>
</feature>
<dbReference type="GO" id="GO:0005829">
    <property type="term" value="C:cytosol"/>
    <property type="evidence" value="ECO:0007669"/>
    <property type="project" value="TreeGrafter"/>
</dbReference>
<reference evidence="14" key="1">
    <citation type="submission" date="2015-07" db="EMBL/GenBank/DDBJ databases">
        <title>Transcriptome Assembly of Anthurium amnicola.</title>
        <authorList>
            <person name="Suzuki J."/>
        </authorList>
    </citation>
    <scope>NUCLEOTIDE SEQUENCE</scope>
</reference>
<keyword evidence="5 14" id="KW-0418">Kinase</keyword>
<comment type="catalytic activity">
    <reaction evidence="9">
        <text>L-seryl-[protein] + ATP = O-phospho-L-seryl-[protein] + ADP + H(+)</text>
        <dbReference type="Rhea" id="RHEA:17989"/>
        <dbReference type="Rhea" id="RHEA-COMP:9863"/>
        <dbReference type="Rhea" id="RHEA-COMP:11604"/>
        <dbReference type="ChEBI" id="CHEBI:15378"/>
        <dbReference type="ChEBI" id="CHEBI:29999"/>
        <dbReference type="ChEBI" id="CHEBI:30616"/>
        <dbReference type="ChEBI" id="CHEBI:83421"/>
        <dbReference type="ChEBI" id="CHEBI:456216"/>
        <dbReference type="EC" id="2.7.11.1"/>
    </reaction>
</comment>
<dbReference type="EC" id="2.7.11.1" evidence="1"/>
<dbReference type="PROSITE" id="PS00109">
    <property type="entry name" value="PROTEIN_KINASE_TYR"/>
    <property type="match status" value="1"/>
</dbReference>
<dbReference type="Pfam" id="PF13393">
    <property type="entry name" value="tRNA-synt_His"/>
    <property type="match status" value="1"/>
</dbReference>
<dbReference type="EMBL" id="GDJX01004296">
    <property type="protein sequence ID" value="JAT63640.1"/>
    <property type="molecule type" value="Transcribed_RNA"/>
</dbReference>
<dbReference type="PANTHER" id="PTHR11476">
    <property type="entry name" value="HISTIDYL-TRNA SYNTHETASE"/>
    <property type="match status" value="1"/>
</dbReference>
<evidence type="ECO:0000256" key="6">
    <source>
        <dbReference type="ARBA" id="ARBA00022840"/>
    </source>
</evidence>
<dbReference type="PANTHER" id="PTHR11476:SF10">
    <property type="entry name" value="NON-SPECIFIC SERINE_THREONINE PROTEIN KINASE"/>
    <property type="match status" value="1"/>
</dbReference>
<dbReference type="GO" id="GO:0005739">
    <property type="term" value="C:mitochondrion"/>
    <property type="evidence" value="ECO:0007669"/>
    <property type="project" value="TreeGrafter"/>
</dbReference>
<dbReference type="SUPFAM" id="SSF56112">
    <property type="entry name" value="Protein kinase-like (PK-like)"/>
    <property type="match status" value="1"/>
</dbReference>
<feature type="compositionally biased region" description="Basic residues" evidence="11">
    <location>
        <begin position="1"/>
        <end position="17"/>
    </location>
</feature>
<evidence type="ECO:0000256" key="9">
    <source>
        <dbReference type="ARBA" id="ARBA00048679"/>
    </source>
</evidence>
<dbReference type="GO" id="GO:0004674">
    <property type="term" value="F:protein serine/threonine kinase activity"/>
    <property type="evidence" value="ECO:0007669"/>
    <property type="project" value="UniProtKB-KW"/>
</dbReference>
<dbReference type="InterPro" id="IPR016135">
    <property type="entry name" value="UBQ-conjugating_enzyme/RWD"/>
</dbReference>
<feature type="domain" description="Protein kinase" evidence="12">
    <location>
        <begin position="441"/>
        <end position="749"/>
    </location>
</feature>
<proteinExistence type="predicted"/>
<evidence type="ECO:0000313" key="14">
    <source>
        <dbReference type="EMBL" id="JAT52562.1"/>
    </source>
</evidence>
<evidence type="ECO:0000256" key="4">
    <source>
        <dbReference type="ARBA" id="ARBA00022741"/>
    </source>
</evidence>
<dbReference type="FunFam" id="1.10.510.10:FF:000539">
    <property type="entry name" value="eIF-2-alpha kinase GCN2"/>
    <property type="match status" value="1"/>
</dbReference>
<feature type="region of interest" description="Disordered" evidence="11">
    <location>
        <begin position="1"/>
        <end position="30"/>
    </location>
</feature>
<feature type="compositionally biased region" description="Low complexity" evidence="11">
    <location>
        <begin position="281"/>
        <end position="290"/>
    </location>
</feature>
<dbReference type="CDD" id="cd23818">
    <property type="entry name" value="RWD_RNF25"/>
    <property type="match status" value="1"/>
</dbReference>
<dbReference type="Pfam" id="PF05773">
    <property type="entry name" value="RWD"/>
    <property type="match status" value="1"/>
</dbReference>
<dbReference type="CDD" id="cd14046">
    <property type="entry name" value="STKc_EIF2AK4_GCN2_rpt2"/>
    <property type="match status" value="1"/>
</dbReference>
<accession>A0A1D1YD47</accession>
<evidence type="ECO:0000256" key="1">
    <source>
        <dbReference type="ARBA" id="ARBA00012513"/>
    </source>
</evidence>
<dbReference type="GO" id="GO:0005524">
    <property type="term" value="F:ATP binding"/>
    <property type="evidence" value="ECO:0007669"/>
    <property type="project" value="UniProtKB-UniRule"/>
</dbReference>
<dbReference type="AlphaFoldDB" id="A0A1D1YD47"/>
<dbReference type="SUPFAM" id="SSF54495">
    <property type="entry name" value="UBC-like"/>
    <property type="match status" value="1"/>
</dbReference>
<dbReference type="EMBL" id="GDJX01015374">
    <property type="protein sequence ID" value="JAT52562.1"/>
    <property type="molecule type" value="Transcribed_RNA"/>
</dbReference>
<evidence type="ECO:0000256" key="3">
    <source>
        <dbReference type="ARBA" id="ARBA00022679"/>
    </source>
</evidence>
<sequence length="1259" mass="142590">MGKKKRGGGGRKGKGRVTSKDRSSHSGDGQDLLSEELTALCAIFQDDFRIVSDSPHMQFVINLRPHSSDMGYDNPDDVLAHLLVRCLPGYPYKCPKLQIVPKQGLTKGDVDRLLSLLIDQANFNAREGRVMIFNLVEAAQEFLSEIIPPQESQKSVPPSVSGSREPWLDGDAAFLSERCTSSDGTFVHGLFDLYSDMSCDSGSWDQGLATDFVNDNHSRITREKTSVTYKSRHEHISYKLGHHDPQLDSFQNQQAGLLHDVDHGKAIQRNINTVQEEVDDSASISANSSSELEPVGKGSKDVENEDTAEKDSDLGEQIEKMGVTEDVSMALGPSLVEMVPGDKSENVKRDLLLIHLLRISSASKGSSICSLTEIASELYNLGMLSEWAKDLATEPSVFEKAFENVFQQNMISSRISQFWKASADFDTDDASIPKSRYLNDFEEVCSLGHGGFGHVVLCKNKLDGRQYAVKKIRLKDKNLSVNDKILREVATLSRLQHQHVVRYYQAWFETEFGGYHDMWGSMTPNSASFSYIGTSSTNAVESGKRQETTFLYIQMEHCPRTLRQDLETYKGLYDKEATWHLFRQIVEGLAHIHSQGIIHRDLTPSNIFFDARNDIKIGDFGLAKFLKLEQLDQDQMFPSEATGVSMDGTGQVGTLFYTAPEIELGSLGWPQINEKVDMYSLGVVFFELWHPFATGMERHIVLSELKQKGTLPIAWISEFPEQASLVQRLMSPSPSDRPTAMEILRHELPPRMEDEWLDDILRTIQTSEDTYVYDHVVSTIFDEDRIIMKAQRQHSERSKVTQEISLFRQYTELASELRDNAIKVCKEVFSVHGAKRLEIEPMRLFDGYHQFDRSRRNTVKLLTCGGNMLELCHELRSPFISWVVTNQKVNFKRYEISWVHRKAIGHSAPNRFLQGDFDIVGGASSVTMSEIIKVAVDIVNKLFHPDVFDIRLNHAQILEAIWSWVGIDKELRQNVAELLSLMSSSCPQSASRKSIWGFIRRQLLQDHNLPETVVDKLHAVDLRFCGSADQALARLRGALSSEYTRRALEELTDLLSYLRVWQIEEHISLDVLMPPEESYYRGLFFQIYLIKENNPGSVSERTLFAVGGCYDHLLHQMWHHKLNSPGAVGVSLALEKILHHPSVDIKTPRNEPTSSVLICSKGGGGMLEERMELVDELWQANMKAEFVPLSEPSLTLQYEYAYEHDIKCLVIIASGFSQTGSVKVRHLELKKEKEIERKDLIKFLSDSISSQFRNPSMWN</sequence>
<dbReference type="PROSITE" id="PS00107">
    <property type="entry name" value="PROTEIN_KINASE_ATP"/>
    <property type="match status" value="1"/>
</dbReference>
<evidence type="ECO:0000259" key="13">
    <source>
        <dbReference type="PROSITE" id="PS50908"/>
    </source>
</evidence>
<dbReference type="GO" id="GO:0051246">
    <property type="term" value="P:regulation of protein metabolic process"/>
    <property type="evidence" value="ECO:0007669"/>
    <property type="project" value="UniProtKB-ARBA"/>
</dbReference>
<dbReference type="Gene3D" id="3.30.930.10">
    <property type="entry name" value="Bira Bifunctional Protein, Domain 2"/>
    <property type="match status" value="1"/>
</dbReference>
<dbReference type="FunFam" id="3.30.200.20:FF:000304">
    <property type="entry name" value="eIF-2-alpha kinase GCN2"/>
    <property type="match status" value="1"/>
</dbReference>
<evidence type="ECO:0000256" key="2">
    <source>
        <dbReference type="ARBA" id="ARBA00022527"/>
    </source>
</evidence>
<dbReference type="InterPro" id="IPR045864">
    <property type="entry name" value="aa-tRNA-synth_II/BPL/LPL"/>
</dbReference>
<keyword evidence="7" id="KW-0648">Protein biosynthesis</keyword>
<dbReference type="InterPro" id="IPR024435">
    <property type="entry name" value="HisRS-related_dom"/>
</dbReference>
<dbReference type="InterPro" id="IPR008266">
    <property type="entry name" value="Tyr_kinase_AS"/>
</dbReference>
<dbReference type="SMART" id="SM00591">
    <property type="entry name" value="RWD"/>
    <property type="match status" value="1"/>
</dbReference>
<name>A0A1D1YD47_9ARAE</name>
<dbReference type="GO" id="GO:0004821">
    <property type="term" value="F:histidine-tRNA ligase activity"/>
    <property type="evidence" value="ECO:0007669"/>
    <property type="project" value="TreeGrafter"/>
</dbReference>
<dbReference type="FunFam" id="3.10.110.10:FF:000050">
    <property type="entry name" value="eIF-2-alpha kinase GCN2"/>
    <property type="match status" value="1"/>
</dbReference>
<dbReference type="SUPFAM" id="SSF55681">
    <property type="entry name" value="Class II aaRS and biotin synthetases"/>
    <property type="match status" value="1"/>
</dbReference>
<feature type="binding site" evidence="10">
    <location>
        <position position="471"/>
    </location>
    <ligand>
        <name>ATP</name>
        <dbReference type="ChEBI" id="CHEBI:30616"/>
    </ligand>
</feature>
<feature type="region of interest" description="Disordered" evidence="11">
    <location>
        <begin position="277"/>
        <end position="317"/>
    </location>
</feature>
<evidence type="ECO:0000256" key="7">
    <source>
        <dbReference type="ARBA" id="ARBA00022917"/>
    </source>
</evidence>
<dbReference type="GO" id="GO:0003723">
    <property type="term" value="F:RNA binding"/>
    <property type="evidence" value="ECO:0007669"/>
    <property type="project" value="TreeGrafter"/>
</dbReference>
<keyword evidence="6 10" id="KW-0067">ATP-binding</keyword>
<dbReference type="FunFam" id="3.40.50.800:FF:000012">
    <property type="entry name" value="Histidine--tRNA ligase, cytoplasmic"/>
    <property type="match status" value="1"/>
</dbReference>
<dbReference type="Gene3D" id="3.30.200.20">
    <property type="entry name" value="Phosphorylase Kinase, domain 1"/>
    <property type="match status" value="1"/>
</dbReference>
<evidence type="ECO:0000256" key="11">
    <source>
        <dbReference type="SAM" id="MobiDB-lite"/>
    </source>
</evidence>
<dbReference type="PROSITE" id="PS50011">
    <property type="entry name" value="PROTEIN_KINASE_DOM"/>
    <property type="match status" value="1"/>
</dbReference>